<evidence type="ECO:0000313" key="3">
    <source>
        <dbReference type="Proteomes" id="UP001470230"/>
    </source>
</evidence>
<dbReference type="Proteomes" id="UP001470230">
    <property type="component" value="Unassembled WGS sequence"/>
</dbReference>
<feature type="region of interest" description="Disordered" evidence="1">
    <location>
        <begin position="76"/>
        <end position="96"/>
    </location>
</feature>
<evidence type="ECO:0008006" key="4">
    <source>
        <dbReference type="Google" id="ProtNLM"/>
    </source>
</evidence>
<organism evidence="2 3">
    <name type="scientific">Tritrichomonas musculus</name>
    <dbReference type="NCBI Taxonomy" id="1915356"/>
    <lineage>
        <taxon>Eukaryota</taxon>
        <taxon>Metamonada</taxon>
        <taxon>Parabasalia</taxon>
        <taxon>Tritrichomonadida</taxon>
        <taxon>Tritrichomonadidae</taxon>
        <taxon>Tritrichomonas</taxon>
    </lineage>
</organism>
<sequence>MASNQDTENTLPQIFCLNTIQMMCSMYFYQDDFQIQPYPIVPESSNKETKFAFQSRVVDLKLRRISEKSHEIQNHFNQSLLEDEEKNNQLNQKENETDNNIDEAFIDAPAPRPKNYKYLTLVDKEKYIPKKPSKCLDFRKIAKEQRVRLDNAREKGINRARRRAERMKMNENYLNNHQTNIANKENYYVRSENSESNV</sequence>
<protein>
    <recommendedName>
        <fullName evidence="4">BZIP domain-containing protein</fullName>
    </recommendedName>
</protein>
<evidence type="ECO:0000256" key="1">
    <source>
        <dbReference type="SAM" id="MobiDB-lite"/>
    </source>
</evidence>
<reference evidence="2 3" key="1">
    <citation type="submission" date="2024-04" db="EMBL/GenBank/DDBJ databases">
        <title>Tritrichomonas musculus Genome.</title>
        <authorList>
            <person name="Alves-Ferreira E."/>
            <person name="Grigg M."/>
            <person name="Lorenzi H."/>
            <person name="Galac M."/>
        </authorList>
    </citation>
    <scope>NUCLEOTIDE SEQUENCE [LARGE SCALE GENOMIC DNA]</scope>
    <source>
        <strain evidence="2 3">EAF2021</strain>
    </source>
</reference>
<dbReference type="EMBL" id="JAPFFF010000003">
    <property type="protein sequence ID" value="KAK8893367.1"/>
    <property type="molecule type" value="Genomic_DNA"/>
</dbReference>
<gene>
    <name evidence="2" type="ORF">M9Y10_021784</name>
</gene>
<name>A0ABR2KR11_9EUKA</name>
<comment type="caution">
    <text evidence="2">The sequence shown here is derived from an EMBL/GenBank/DDBJ whole genome shotgun (WGS) entry which is preliminary data.</text>
</comment>
<evidence type="ECO:0000313" key="2">
    <source>
        <dbReference type="EMBL" id="KAK8893367.1"/>
    </source>
</evidence>
<proteinExistence type="predicted"/>
<accession>A0ABR2KR11</accession>
<keyword evidence="3" id="KW-1185">Reference proteome</keyword>